<dbReference type="PROSITE" id="PS50850">
    <property type="entry name" value="MFS"/>
    <property type="match status" value="1"/>
</dbReference>
<comment type="subcellular location">
    <subcellularLocation>
        <location evidence="1">Membrane</location>
        <topology evidence="1">Multi-pass membrane protein</topology>
    </subcellularLocation>
</comment>
<feature type="transmembrane region" description="Helical" evidence="3">
    <location>
        <begin position="408"/>
        <end position="428"/>
    </location>
</feature>
<dbReference type="PANTHER" id="PTHR11360">
    <property type="entry name" value="MONOCARBOXYLATE TRANSPORTER"/>
    <property type="match status" value="1"/>
</dbReference>
<protein>
    <recommendedName>
        <fullName evidence="4">Major facilitator superfamily (MFS) profile domain-containing protein</fullName>
    </recommendedName>
</protein>
<feature type="transmembrane region" description="Helical" evidence="3">
    <location>
        <begin position="112"/>
        <end position="134"/>
    </location>
</feature>
<sequence length="436" mass="47039">MNTEHGCDLEKKLSSTHYLAPPQQSPRPTPGPPPEGGLRAWLALCSGATVMALSFGMVNSFGVYQSYYENKYPHISSNTLSIIGSLQGCLTFATALPSTVGMYYLGPQVMVGAGGLVCILSYMFLSITTAPWQIFVVQGLMFGVGSGLMYVHCAGVVFQYFHRRKAIASGLITAGASMAGVYWPIGVRGLINKVGFAWGNRVIGFLYIPMVAFATINLRPRVRPPPRKPGQNVLRINFRVVLNWRFQVLNISFAVAILGLFPGLFYVDLFCQRLGVAQPIQDYNVAIVNAATLLARVSCGYIGDKLGRFNIMIPTLVISGVLPLALWMPARSSAATLAFCITWGFSTGPFVSLAPAIVGQLFADELPSYLGVFFPTAAVGVLVGPIIAGTFIPPGHVDNVKGFDKLCVFVGALFLATAASLSVLRFVYQRRLLAKM</sequence>
<keyword evidence="3" id="KW-0472">Membrane</keyword>
<comment type="similarity">
    <text evidence="2">Belongs to the major facilitator superfamily. Monocarboxylate porter (TC 2.A.1.13) family.</text>
</comment>
<dbReference type="InterPro" id="IPR011701">
    <property type="entry name" value="MFS"/>
</dbReference>
<dbReference type="GO" id="GO:0016020">
    <property type="term" value="C:membrane"/>
    <property type="evidence" value="ECO:0007669"/>
    <property type="project" value="UniProtKB-SubCell"/>
</dbReference>
<feature type="transmembrane region" description="Helical" evidence="3">
    <location>
        <begin position="309"/>
        <end position="328"/>
    </location>
</feature>
<keyword evidence="3" id="KW-0812">Transmembrane</keyword>
<keyword evidence="3" id="KW-1133">Transmembrane helix</keyword>
<dbReference type="Pfam" id="PF07690">
    <property type="entry name" value="MFS_1"/>
    <property type="match status" value="1"/>
</dbReference>
<proteinExistence type="inferred from homology"/>
<evidence type="ECO:0000313" key="5">
    <source>
        <dbReference type="EMBL" id="KAH3676762.1"/>
    </source>
</evidence>
<evidence type="ECO:0000256" key="2">
    <source>
        <dbReference type="ARBA" id="ARBA00006727"/>
    </source>
</evidence>
<name>A0A9P8PRG7_9ASCO</name>
<reference evidence="5" key="1">
    <citation type="journal article" date="2021" name="Open Biol.">
        <title>Shared evolutionary footprints suggest mitochondrial oxidative damage underlies multiple complex I losses in fungi.</title>
        <authorList>
            <person name="Schikora-Tamarit M.A."/>
            <person name="Marcet-Houben M."/>
            <person name="Nosek J."/>
            <person name="Gabaldon T."/>
        </authorList>
    </citation>
    <scope>NUCLEOTIDE SEQUENCE</scope>
    <source>
        <strain evidence="5">NCAIM Y.01608</strain>
    </source>
</reference>
<reference evidence="5" key="2">
    <citation type="submission" date="2021-01" db="EMBL/GenBank/DDBJ databases">
        <authorList>
            <person name="Schikora-Tamarit M.A."/>
        </authorList>
    </citation>
    <scope>NUCLEOTIDE SEQUENCE</scope>
    <source>
        <strain evidence="5">NCAIM Y.01608</strain>
    </source>
</reference>
<dbReference type="AlphaFoldDB" id="A0A9P8PRG7"/>
<evidence type="ECO:0000256" key="1">
    <source>
        <dbReference type="ARBA" id="ARBA00004141"/>
    </source>
</evidence>
<accession>A0A9P8PRG7</accession>
<dbReference type="InterPro" id="IPR050327">
    <property type="entry name" value="Proton-linked_MCT"/>
</dbReference>
<feature type="transmembrane region" description="Helical" evidence="3">
    <location>
        <begin position="40"/>
        <end position="62"/>
    </location>
</feature>
<dbReference type="SUPFAM" id="SSF103473">
    <property type="entry name" value="MFS general substrate transporter"/>
    <property type="match status" value="1"/>
</dbReference>
<organism evidence="5 6">
    <name type="scientific">Ogataea polymorpha</name>
    <dbReference type="NCBI Taxonomy" id="460523"/>
    <lineage>
        <taxon>Eukaryota</taxon>
        <taxon>Fungi</taxon>
        <taxon>Dikarya</taxon>
        <taxon>Ascomycota</taxon>
        <taxon>Saccharomycotina</taxon>
        <taxon>Pichiomycetes</taxon>
        <taxon>Pichiales</taxon>
        <taxon>Pichiaceae</taxon>
        <taxon>Ogataea</taxon>
    </lineage>
</organism>
<dbReference type="EMBL" id="JAEUBD010000146">
    <property type="protein sequence ID" value="KAH3676762.1"/>
    <property type="molecule type" value="Genomic_DNA"/>
</dbReference>
<feature type="transmembrane region" description="Helical" evidence="3">
    <location>
        <begin position="283"/>
        <end position="302"/>
    </location>
</feature>
<gene>
    <name evidence="5" type="ORF">OGATHE_001252</name>
</gene>
<feature type="transmembrane region" description="Helical" evidence="3">
    <location>
        <begin position="334"/>
        <end position="357"/>
    </location>
</feature>
<evidence type="ECO:0000313" key="6">
    <source>
        <dbReference type="Proteomes" id="UP000788993"/>
    </source>
</evidence>
<dbReference type="InterPro" id="IPR020846">
    <property type="entry name" value="MFS_dom"/>
</dbReference>
<dbReference type="PANTHER" id="PTHR11360:SF319">
    <property type="entry name" value="MAJOR FACILITATOR SUPERFAMILY (MFS) PROFILE DOMAIN-CONTAINING PROTEIN"/>
    <property type="match status" value="1"/>
</dbReference>
<feature type="transmembrane region" description="Helical" evidence="3">
    <location>
        <begin position="166"/>
        <end position="185"/>
    </location>
</feature>
<dbReference type="Gene3D" id="1.20.1250.20">
    <property type="entry name" value="MFS general substrate transporter like domains"/>
    <property type="match status" value="2"/>
</dbReference>
<feature type="transmembrane region" description="Helical" evidence="3">
    <location>
        <begin position="197"/>
        <end position="218"/>
    </location>
</feature>
<feature type="transmembrane region" description="Helical" evidence="3">
    <location>
        <begin position="248"/>
        <end position="267"/>
    </location>
</feature>
<dbReference type="InterPro" id="IPR036259">
    <property type="entry name" value="MFS_trans_sf"/>
</dbReference>
<feature type="transmembrane region" description="Helical" evidence="3">
    <location>
        <begin position="369"/>
        <end position="388"/>
    </location>
</feature>
<evidence type="ECO:0000259" key="4">
    <source>
        <dbReference type="PROSITE" id="PS50850"/>
    </source>
</evidence>
<feature type="transmembrane region" description="Helical" evidence="3">
    <location>
        <begin position="140"/>
        <end position="161"/>
    </location>
</feature>
<dbReference type="OrthoDB" id="410267at2759"/>
<feature type="domain" description="Major facilitator superfamily (MFS) profile" evidence="4">
    <location>
        <begin position="240"/>
        <end position="436"/>
    </location>
</feature>
<evidence type="ECO:0000256" key="3">
    <source>
        <dbReference type="SAM" id="Phobius"/>
    </source>
</evidence>
<comment type="caution">
    <text evidence="5">The sequence shown here is derived from an EMBL/GenBank/DDBJ whole genome shotgun (WGS) entry which is preliminary data.</text>
</comment>
<dbReference type="GO" id="GO:0022857">
    <property type="term" value="F:transmembrane transporter activity"/>
    <property type="evidence" value="ECO:0007669"/>
    <property type="project" value="InterPro"/>
</dbReference>
<dbReference type="Proteomes" id="UP000788993">
    <property type="component" value="Unassembled WGS sequence"/>
</dbReference>
<keyword evidence="6" id="KW-1185">Reference proteome</keyword>